<dbReference type="STRING" id="5098.A0A507R7V3"/>
<dbReference type="SUPFAM" id="SSF51430">
    <property type="entry name" value="NAD(P)-linked oxidoreductase"/>
    <property type="match status" value="1"/>
</dbReference>
<accession>A0A507R7V3</accession>
<sequence length="67" mass="7491">SSFNRIFDRLHAIGEESLETLITGASRPEQIYENVKAVAVVPKLTPEILERIEQATQNAPATLPLRF</sequence>
<proteinExistence type="predicted"/>
<protein>
    <submittedName>
        <fullName evidence="1">Uncharacterized protein</fullName>
    </submittedName>
</protein>
<dbReference type="InterPro" id="IPR036812">
    <property type="entry name" value="NAD(P)_OxRdtase_dom_sf"/>
</dbReference>
<organism evidence="1 2">
    <name type="scientific">Monascus purpureus</name>
    <name type="common">Red mold</name>
    <name type="synonym">Monascus anka</name>
    <dbReference type="NCBI Taxonomy" id="5098"/>
    <lineage>
        <taxon>Eukaryota</taxon>
        <taxon>Fungi</taxon>
        <taxon>Dikarya</taxon>
        <taxon>Ascomycota</taxon>
        <taxon>Pezizomycotina</taxon>
        <taxon>Eurotiomycetes</taxon>
        <taxon>Eurotiomycetidae</taxon>
        <taxon>Eurotiales</taxon>
        <taxon>Aspergillaceae</taxon>
        <taxon>Monascus</taxon>
    </lineage>
</organism>
<evidence type="ECO:0000313" key="1">
    <source>
        <dbReference type="EMBL" id="TQB76993.1"/>
    </source>
</evidence>
<comment type="caution">
    <text evidence="1">The sequence shown here is derived from an EMBL/GenBank/DDBJ whole genome shotgun (WGS) entry which is preliminary data.</text>
</comment>
<keyword evidence="2" id="KW-1185">Reference proteome</keyword>
<dbReference type="AlphaFoldDB" id="A0A507R7V3"/>
<name>A0A507R7V3_MONPU</name>
<dbReference type="Proteomes" id="UP000319663">
    <property type="component" value="Unassembled WGS sequence"/>
</dbReference>
<gene>
    <name evidence="1" type="ORF">MPDQ_006174</name>
</gene>
<reference evidence="1 2" key="1">
    <citation type="submission" date="2019-06" db="EMBL/GenBank/DDBJ databases">
        <title>Wine fermentation using esterase from Monascus purpureus.</title>
        <authorList>
            <person name="Geng C."/>
            <person name="Zhang Y."/>
        </authorList>
    </citation>
    <scope>NUCLEOTIDE SEQUENCE [LARGE SCALE GENOMIC DNA]</scope>
    <source>
        <strain evidence="1">HQ1</strain>
    </source>
</reference>
<feature type="non-terminal residue" evidence="1">
    <location>
        <position position="1"/>
    </location>
</feature>
<dbReference type="EMBL" id="VIFY01000005">
    <property type="protein sequence ID" value="TQB76993.1"/>
    <property type="molecule type" value="Genomic_DNA"/>
</dbReference>
<dbReference type="Gene3D" id="3.20.20.100">
    <property type="entry name" value="NADP-dependent oxidoreductase domain"/>
    <property type="match status" value="1"/>
</dbReference>
<evidence type="ECO:0000313" key="2">
    <source>
        <dbReference type="Proteomes" id="UP000319663"/>
    </source>
</evidence>